<dbReference type="SUPFAM" id="SSF56601">
    <property type="entry name" value="beta-lactamase/transpeptidase-like"/>
    <property type="match status" value="1"/>
</dbReference>
<feature type="region of interest" description="Disordered" evidence="1">
    <location>
        <begin position="545"/>
        <end position="581"/>
    </location>
</feature>
<feature type="compositionally biased region" description="Basic and acidic residues" evidence="1">
    <location>
        <begin position="34"/>
        <end position="46"/>
    </location>
</feature>
<keyword evidence="2" id="KW-0812">Transmembrane</keyword>
<keyword evidence="2" id="KW-1133">Transmembrane helix</keyword>
<keyword evidence="4" id="KW-0378">Hydrolase</keyword>
<reference evidence="4 5" key="1">
    <citation type="journal article" date="2019" name="Int. J. Syst. Evol. Microbiol.">
        <title>The Global Catalogue of Microorganisms (GCM) 10K type strain sequencing project: providing services to taxonomists for standard genome sequencing and annotation.</title>
        <authorList>
            <consortium name="The Broad Institute Genomics Platform"/>
            <consortium name="The Broad Institute Genome Sequencing Center for Infectious Disease"/>
            <person name="Wu L."/>
            <person name="Ma J."/>
        </authorList>
    </citation>
    <scope>NUCLEOTIDE SEQUENCE [LARGE SCALE GENOMIC DNA]</scope>
    <source>
        <strain evidence="4 5">CGMCC 1.12553</strain>
    </source>
</reference>
<evidence type="ECO:0000256" key="2">
    <source>
        <dbReference type="SAM" id="Phobius"/>
    </source>
</evidence>
<feature type="transmembrane region" description="Helical" evidence="2">
    <location>
        <begin position="591"/>
        <end position="612"/>
    </location>
</feature>
<dbReference type="InterPro" id="IPR006311">
    <property type="entry name" value="TAT_signal"/>
</dbReference>
<keyword evidence="2" id="KW-0472">Membrane</keyword>
<accession>A0ABD5PD76</accession>
<gene>
    <name evidence="4" type="ORF">ACFO0N_12080</name>
</gene>
<dbReference type="Proteomes" id="UP001595921">
    <property type="component" value="Unassembled WGS sequence"/>
</dbReference>
<sequence length="682" mass="71687">MPRPSSRRRVLAGTATACTALACGSVPERLGAAHRHDPYPPREGGRRRAQRTTRTADPDGLEAFVDGVVARSFDEHGPDGAAVSVVHDGEVALSKGYGHEYLDPDTPVDPGRSNFRVGSISKVFTWTAAMQLVDRGAVDPHAPAREYLDAVTVPDGEAPVSLAHLATHTPGFVQRTAGNVATDLDGLRPLAETLEAYPPHRFAPPGEVPSYTNYVAALAGQLVADVAGTTFESYVADELFDPLGMDHSTAGQAPDALYPETAAAAADREDWYSNVPPASGVTSTATGMAAFALAHLGGGDRILSSEATAAMHRRWFTPDEALAGMTFGMPAFRRGGTRILRHAGGTRRFASDFLLVPRLGLGVFVSYHGQTLGAAGRAKTDFVDAFLDRYVPVDDADAPTPREGRPTRGDELEGTYRSVQAAENPTYEKLPIALLGSRQVEVRVDGDALRTGSGDDADRWVEVEPLVFRREGGSGTLAFLESGGSVTHLVEAGAPHTALERVPRRGHLDAHGALAAAGGLAALSGAVAWPAGAAWRRLRRLRGGGAGDGGVGDRTGASVDGREGTDGDGPPRTADSPSAPPRLARWTAGSIPVLLAAFVLALGHVVASSGLWRPPSWLPAAFVLPVLAAVATGVTCVYAVRSWREGYWSLPARIHYTLVAAGAVVLCGLLRYWNLLLGPLAP</sequence>
<dbReference type="AlphaFoldDB" id="A0ABD5PD76"/>
<keyword evidence="5" id="KW-1185">Reference proteome</keyword>
<dbReference type="InterPro" id="IPR050491">
    <property type="entry name" value="AmpC-like"/>
</dbReference>
<feature type="transmembrane region" description="Helical" evidence="2">
    <location>
        <begin position="618"/>
        <end position="640"/>
    </location>
</feature>
<name>A0ABD5PD76_9EURY</name>
<dbReference type="InterPro" id="IPR012338">
    <property type="entry name" value="Beta-lactam/transpept-like"/>
</dbReference>
<feature type="region of interest" description="Disordered" evidence="1">
    <location>
        <begin position="31"/>
        <end position="58"/>
    </location>
</feature>
<evidence type="ECO:0000313" key="5">
    <source>
        <dbReference type="Proteomes" id="UP001595921"/>
    </source>
</evidence>
<dbReference type="PROSITE" id="PS51257">
    <property type="entry name" value="PROKAR_LIPOPROTEIN"/>
    <property type="match status" value="1"/>
</dbReference>
<evidence type="ECO:0000256" key="1">
    <source>
        <dbReference type="SAM" id="MobiDB-lite"/>
    </source>
</evidence>
<dbReference type="EC" id="3.-.-.-" evidence="4"/>
<dbReference type="PANTHER" id="PTHR46825">
    <property type="entry name" value="D-ALANYL-D-ALANINE-CARBOXYPEPTIDASE/ENDOPEPTIDASE AMPH"/>
    <property type="match status" value="1"/>
</dbReference>
<feature type="transmembrane region" description="Helical" evidence="2">
    <location>
        <begin position="652"/>
        <end position="673"/>
    </location>
</feature>
<dbReference type="EMBL" id="JBHSDS010000006">
    <property type="protein sequence ID" value="MFC4358679.1"/>
    <property type="molecule type" value="Genomic_DNA"/>
</dbReference>
<dbReference type="InterPro" id="IPR001466">
    <property type="entry name" value="Beta-lactam-related"/>
</dbReference>
<dbReference type="PANTHER" id="PTHR46825:SF9">
    <property type="entry name" value="BETA-LACTAMASE-RELATED DOMAIN-CONTAINING PROTEIN"/>
    <property type="match status" value="1"/>
</dbReference>
<dbReference type="Pfam" id="PF00144">
    <property type="entry name" value="Beta-lactamase"/>
    <property type="match status" value="1"/>
</dbReference>
<feature type="transmembrane region" description="Helical" evidence="2">
    <location>
        <begin position="513"/>
        <end position="535"/>
    </location>
</feature>
<dbReference type="GO" id="GO:0016787">
    <property type="term" value="F:hydrolase activity"/>
    <property type="evidence" value="ECO:0007669"/>
    <property type="project" value="UniProtKB-KW"/>
</dbReference>
<dbReference type="Gene3D" id="3.40.710.10">
    <property type="entry name" value="DD-peptidase/beta-lactamase superfamily"/>
    <property type="match status" value="1"/>
</dbReference>
<organism evidence="4 5">
    <name type="scientific">Halobium salinum</name>
    <dbReference type="NCBI Taxonomy" id="1364940"/>
    <lineage>
        <taxon>Archaea</taxon>
        <taxon>Methanobacteriati</taxon>
        <taxon>Methanobacteriota</taxon>
        <taxon>Stenosarchaea group</taxon>
        <taxon>Halobacteria</taxon>
        <taxon>Halobacteriales</taxon>
        <taxon>Haloferacaceae</taxon>
        <taxon>Halobium</taxon>
    </lineage>
</organism>
<dbReference type="RefSeq" id="WP_267623523.1">
    <property type="nucleotide sequence ID" value="NZ_JAODIW010000008.1"/>
</dbReference>
<evidence type="ECO:0000313" key="4">
    <source>
        <dbReference type="EMBL" id="MFC4358679.1"/>
    </source>
</evidence>
<proteinExistence type="predicted"/>
<evidence type="ECO:0000259" key="3">
    <source>
        <dbReference type="Pfam" id="PF00144"/>
    </source>
</evidence>
<protein>
    <submittedName>
        <fullName evidence="4">Serine hydrolase domain-containing protein</fullName>
        <ecNumber evidence="4">3.-.-.-</ecNumber>
    </submittedName>
</protein>
<feature type="domain" description="Beta-lactamase-related" evidence="3">
    <location>
        <begin position="69"/>
        <end position="378"/>
    </location>
</feature>
<comment type="caution">
    <text evidence="4">The sequence shown here is derived from an EMBL/GenBank/DDBJ whole genome shotgun (WGS) entry which is preliminary data.</text>
</comment>
<dbReference type="PROSITE" id="PS51318">
    <property type="entry name" value="TAT"/>
    <property type="match status" value="1"/>
</dbReference>